<dbReference type="GO" id="GO:0016020">
    <property type="term" value="C:membrane"/>
    <property type="evidence" value="ECO:0007669"/>
    <property type="project" value="TreeGrafter"/>
</dbReference>
<evidence type="ECO:0000313" key="2">
    <source>
        <dbReference type="EMBL" id="SIS40324.1"/>
    </source>
</evidence>
<keyword evidence="3" id="KW-1185">Reference proteome</keyword>
<dbReference type="Gene3D" id="3.40.50.1820">
    <property type="entry name" value="alpha/beta hydrolase"/>
    <property type="match status" value="1"/>
</dbReference>
<dbReference type="InterPro" id="IPR000073">
    <property type="entry name" value="AB_hydrolase_1"/>
</dbReference>
<name>A0A1N7ITC4_9FLAO</name>
<dbReference type="OrthoDB" id="7172093at2"/>
<dbReference type="Pfam" id="PF00561">
    <property type="entry name" value="Abhydrolase_1"/>
    <property type="match status" value="1"/>
</dbReference>
<reference evidence="3" key="1">
    <citation type="submission" date="2017-01" db="EMBL/GenBank/DDBJ databases">
        <authorList>
            <person name="Varghese N."/>
            <person name="Submissions S."/>
        </authorList>
    </citation>
    <scope>NUCLEOTIDE SEQUENCE [LARGE SCALE GENOMIC DNA]</scope>
    <source>
        <strain evidence="3">DSM 17126</strain>
    </source>
</reference>
<proteinExistence type="predicted"/>
<dbReference type="AlphaFoldDB" id="A0A1N7ITC4"/>
<dbReference type="InterPro" id="IPR029058">
    <property type="entry name" value="AB_hydrolase_fold"/>
</dbReference>
<dbReference type="RefSeq" id="WP_076508687.1">
    <property type="nucleotide sequence ID" value="NZ_FTNY01000004.1"/>
</dbReference>
<dbReference type="EMBL" id="FTNY01000004">
    <property type="protein sequence ID" value="SIS40324.1"/>
    <property type="molecule type" value="Genomic_DNA"/>
</dbReference>
<protein>
    <submittedName>
        <fullName evidence="2">Pimeloyl-ACP methyl ester carboxylesterase</fullName>
    </submittedName>
</protein>
<accession>A0A1N7ITC4</accession>
<sequence>MKKYKVFFILVLVFAAVCNIFGQTKNYPFEIKKTGKGSQSIIFIPGFASSGEVWNETVAKFDKNFSCHVLTMKGFAGVPPLPDARFRDWEKGVADYLKDEHIEKPIIIGHSMGGGMALALALAADYPELVSKIVVVDALPCLAVLSDPNFKSKENNDCTATINALTAMNEEQFKQMQTTTIPRLVADPSMQETVIDWSVKSDRTTFAKMYCDFSNTDLREKIKTVQCPSLILLESYFVNFKPAIESQYKNLKNADMRYATKGLHFIMYDDKEWYFQQLNNFLSSH</sequence>
<evidence type="ECO:0000259" key="1">
    <source>
        <dbReference type="Pfam" id="PF00561"/>
    </source>
</evidence>
<organism evidence="2 3">
    <name type="scientific">Chryseobacterium shigense</name>
    <dbReference type="NCBI Taxonomy" id="297244"/>
    <lineage>
        <taxon>Bacteria</taxon>
        <taxon>Pseudomonadati</taxon>
        <taxon>Bacteroidota</taxon>
        <taxon>Flavobacteriia</taxon>
        <taxon>Flavobacteriales</taxon>
        <taxon>Weeksellaceae</taxon>
        <taxon>Chryseobacterium group</taxon>
        <taxon>Chryseobacterium</taxon>
    </lineage>
</organism>
<dbReference type="PANTHER" id="PTHR43798">
    <property type="entry name" value="MONOACYLGLYCEROL LIPASE"/>
    <property type="match status" value="1"/>
</dbReference>
<dbReference type="InterPro" id="IPR050266">
    <property type="entry name" value="AB_hydrolase_sf"/>
</dbReference>
<dbReference type="Proteomes" id="UP000186373">
    <property type="component" value="Unassembled WGS sequence"/>
</dbReference>
<evidence type="ECO:0000313" key="3">
    <source>
        <dbReference type="Proteomes" id="UP000186373"/>
    </source>
</evidence>
<feature type="domain" description="AB hydrolase-1" evidence="1">
    <location>
        <begin position="41"/>
        <end position="146"/>
    </location>
</feature>
<dbReference type="PANTHER" id="PTHR43798:SF33">
    <property type="entry name" value="HYDROLASE, PUTATIVE (AFU_ORTHOLOGUE AFUA_2G14860)-RELATED"/>
    <property type="match status" value="1"/>
</dbReference>
<dbReference type="SUPFAM" id="SSF53474">
    <property type="entry name" value="alpha/beta-Hydrolases"/>
    <property type="match status" value="1"/>
</dbReference>
<gene>
    <name evidence="2" type="ORF">SAMN05421639_104542</name>
</gene>